<dbReference type="NCBIfam" id="TIGR01730">
    <property type="entry name" value="RND_mfp"/>
    <property type="match status" value="1"/>
</dbReference>
<comment type="caution">
    <text evidence="7">The sequence shown here is derived from an EMBL/GenBank/DDBJ whole genome shotgun (WGS) entry which is preliminary data.</text>
</comment>
<dbReference type="Proteomes" id="UP000027946">
    <property type="component" value="Unassembled WGS sequence"/>
</dbReference>
<keyword evidence="5" id="KW-0472">Membrane</keyword>
<feature type="transmembrane region" description="Helical" evidence="5">
    <location>
        <begin position="9"/>
        <end position="27"/>
    </location>
</feature>
<dbReference type="STRING" id="1121324.CLIT_11c00620"/>
<evidence type="ECO:0000313" key="7">
    <source>
        <dbReference type="EMBL" id="KDR95035.1"/>
    </source>
</evidence>
<keyword evidence="5" id="KW-0812">Transmembrane</keyword>
<evidence type="ECO:0000256" key="5">
    <source>
        <dbReference type="SAM" id="Phobius"/>
    </source>
</evidence>
<keyword evidence="8" id="KW-1185">Reference proteome</keyword>
<comment type="subcellular location">
    <subcellularLocation>
        <location evidence="1">Cell envelope</location>
    </subcellularLocation>
</comment>
<dbReference type="AlphaFoldDB" id="A0A069RFR2"/>
<feature type="domain" description="YknX-like beta-barrel" evidence="6">
    <location>
        <begin position="254"/>
        <end position="331"/>
    </location>
</feature>
<dbReference type="eggNOG" id="COG0845">
    <property type="taxonomic scope" value="Bacteria"/>
</dbReference>
<dbReference type="InterPro" id="IPR006143">
    <property type="entry name" value="RND_pump_MFP"/>
</dbReference>
<dbReference type="Pfam" id="PF25990">
    <property type="entry name" value="Beta-barrel_YknX"/>
    <property type="match status" value="1"/>
</dbReference>
<feature type="coiled-coil region" evidence="4">
    <location>
        <begin position="126"/>
        <end position="202"/>
    </location>
</feature>
<keyword evidence="5" id="KW-1133">Transmembrane helix</keyword>
<evidence type="ECO:0000313" key="8">
    <source>
        <dbReference type="Proteomes" id="UP000027946"/>
    </source>
</evidence>
<proteinExistence type="inferred from homology"/>
<accession>A0A069RFR2</accession>
<dbReference type="Gene3D" id="2.40.50.100">
    <property type="match status" value="1"/>
</dbReference>
<evidence type="ECO:0000259" key="6">
    <source>
        <dbReference type="Pfam" id="PF25990"/>
    </source>
</evidence>
<dbReference type="EMBL" id="JJMM01000011">
    <property type="protein sequence ID" value="KDR95035.1"/>
    <property type="molecule type" value="Genomic_DNA"/>
</dbReference>
<dbReference type="PANTHER" id="PTHR32347">
    <property type="entry name" value="EFFLUX SYSTEM COMPONENT YKNX-RELATED"/>
    <property type="match status" value="1"/>
</dbReference>
<reference evidence="7 8" key="1">
    <citation type="submission" date="2014-03" db="EMBL/GenBank/DDBJ databases">
        <title>Genome sequence of Clostridium litorale W6, DSM 5388.</title>
        <authorList>
            <person name="Poehlein A."/>
            <person name="Jagirdar A."/>
            <person name="Khonsari B."/>
            <person name="Chibani C.M."/>
            <person name="Gutierrez Gutierrez D.A."/>
            <person name="Davydova E."/>
            <person name="Alghaithi H.S."/>
            <person name="Nair K.P."/>
            <person name="Dhamotharan K."/>
            <person name="Chandran L."/>
            <person name="G W."/>
            <person name="Daniel R."/>
        </authorList>
    </citation>
    <scope>NUCLEOTIDE SEQUENCE [LARGE SCALE GENOMIC DNA]</scope>
    <source>
        <strain evidence="7 8">W6</strain>
    </source>
</reference>
<dbReference type="InterPro" id="IPR050465">
    <property type="entry name" value="UPF0194_transport"/>
</dbReference>
<protein>
    <submittedName>
        <fullName evidence="7">Putative HlyD family secretion protein</fullName>
    </submittedName>
</protein>
<sequence length="414" mass="46303">MKRFKGKKFIIFISILLIAVLVIYFMIRMNIESAVKEVEKLTVKKSEITSDMILSGTIRSGDEVEINSELEDAIKAVYVEEGQVVKKGQALAALETDALRNKLESSSIDLDIAQKELQDSIEDTTIFRLEKDVQNKELELEIVKKDYENAIGLYENDVISKNGLDENEKKYLSSKNAYEIALKELEDEKRGSNRQIKQMQVRKRELDFKLAGEQLEDATIISPIDGTIVYSNCKVGIDARDQRPMFVVHNLQMLQVHANVNQFEIHKVKIGQSAAITGDAFPEKSLKGRVSYIAPSARTDSGQGEKDVLVKVDIIDPPEGIKTGFSADVDIVTDKKEEAIIVPYEALFQNPDGKYVVFKIEGDRIEEVAVELGIEGDLEVEIIGEGIGELDEVALNPDESFVDGMKVRIKGESK</sequence>
<name>A0A069RFR2_PEPLI</name>
<dbReference type="GO" id="GO:0016020">
    <property type="term" value="C:membrane"/>
    <property type="evidence" value="ECO:0007669"/>
    <property type="project" value="InterPro"/>
</dbReference>
<evidence type="ECO:0000256" key="2">
    <source>
        <dbReference type="ARBA" id="ARBA00009477"/>
    </source>
</evidence>
<dbReference type="GO" id="GO:0030313">
    <property type="term" value="C:cell envelope"/>
    <property type="evidence" value="ECO:0007669"/>
    <property type="project" value="UniProtKB-SubCell"/>
</dbReference>
<dbReference type="SUPFAM" id="SSF111369">
    <property type="entry name" value="HlyD-like secretion proteins"/>
    <property type="match status" value="1"/>
</dbReference>
<evidence type="ECO:0000256" key="3">
    <source>
        <dbReference type="ARBA" id="ARBA00023054"/>
    </source>
</evidence>
<evidence type="ECO:0000256" key="1">
    <source>
        <dbReference type="ARBA" id="ARBA00004196"/>
    </source>
</evidence>
<keyword evidence="3 4" id="KW-0175">Coiled coil</keyword>
<dbReference type="OrthoDB" id="9777308at2"/>
<organism evidence="7 8">
    <name type="scientific">Peptoclostridium litorale DSM 5388</name>
    <dbReference type="NCBI Taxonomy" id="1121324"/>
    <lineage>
        <taxon>Bacteria</taxon>
        <taxon>Bacillati</taxon>
        <taxon>Bacillota</taxon>
        <taxon>Clostridia</taxon>
        <taxon>Peptostreptococcales</taxon>
        <taxon>Peptoclostridiaceae</taxon>
        <taxon>Peptoclostridium</taxon>
    </lineage>
</organism>
<gene>
    <name evidence="7" type="ORF">CLIT_11c00620</name>
</gene>
<dbReference type="Gene3D" id="2.40.420.20">
    <property type="match status" value="1"/>
</dbReference>
<dbReference type="GO" id="GO:0022857">
    <property type="term" value="F:transmembrane transporter activity"/>
    <property type="evidence" value="ECO:0007669"/>
    <property type="project" value="InterPro"/>
</dbReference>
<comment type="similarity">
    <text evidence="2">Belongs to the membrane fusion protein (MFP) (TC 8.A.1) family.</text>
</comment>
<dbReference type="RefSeq" id="WP_038264887.1">
    <property type="nucleotide sequence ID" value="NZ_FSRH01000002.1"/>
</dbReference>
<evidence type="ECO:0000256" key="4">
    <source>
        <dbReference type="SAM" id="Coils"/>
    </source>
</evidence>
<dbReference type="InterPro" id="IPR058636">
    <property type="entry name" value="Beta-barrel_YknX"/>
</dbReference>
<dbReference type="PANTHER" id="PTHR32347:SF14">
    <property type="entry name" value="EFFLUX SYSTEM COMPONENT YKNX-RELATED"/>
    <property type="match status" value="1"/>
</dbReference>
<dbReference type="Gene3D" id="2.40.30.170">
    <property type="match status" value="1"/>
</dbReference>